<evidence type="ECO:0000256" key="12">
    <source>
        <dbReference type="RuleBase" id="RU003985"/>
    </source>
</evidence>
<dbReference type="InterPro" id="IPR001926">
    <property type="entry name" value="TrpB-like_PALP"/>
</dbReference>
<dbReference type="GO" id="GO:0006535">
    <property type="term" value="P:cysteine biosynthetic process from serine"/>
    <property type="evidence" value="ECO:0007669"/>
    <property type="project" value="UniProtKB-UniRule"/>
</dbReference>
<dbReference type="OrthoDB" id="9808024at2"/>
<evidence type="ECO:0000256" key="2">
    <source>
        <dbReference type="ARBA" id="ARBA00004962"/>
    </source>
</evidence>
<evidence type="ECO:0000256" key="4">
    <source>
        <dbReference type="ARBA" id="ARBA00012681"/>
    </source>
</evidence>
<feature type="binding site" evidence="10">
    <location>
        <begin position="200"/>
        <end position="204"/>
    </location>
    <ligand>
        <name>pyridoxal 5'-phosphate</name>
        <dbReference type="ChEBI" id="CHEBI:597326"/>
    </ligand>
</feature>
<comment type="cofactor">
    <cofactor evidence="1 10 12">
        <name>pyridoxal 5'-phosphate</name>
        <dbReference type="ChEBI" id="CHEBI:597326"/>
    </cofactor>
</comment>
<comment type="similarity">
    <text evidence="3 12">Belongs to the cysteine synthase/cystathionine beta-synthase family.</text>
</comment>
<dbReference type="CDD" id="cd01561">
    <property type="entry name" value="CBS_like"/>
    <property type="match status" value="1"/>
</dbReference>
<dbReference type="NCBIfam" id="TIGR01136">
    <property type="entry name" value="cysKM"/>
    <property type="match status" value="1"/>
</dbReference>
<evidence type="ECO:0000256" key="9">
    <source>
        <dbReference type="ARBA" id="ARBA00047931"/>
    </source>
</evidence>
<dbReference type="InterPro" id="IPR050214">
    <property type="entry name" value="Cys_Synth/Cystath_Beta-Synth"/>
</dbReference>
<feature type="domain" description="Tryptophan synthase beta chain-like PALP" evidence="14">
    <location>
        <begin position="31"/>
        <end position="315"/>
    </location>
</feature>
<evidence type="ECO:0000256" key="5">
    <source>
        <dbReference type="ARBA" id="ARBA00022605"/>
    </source>
</evidence>
<gene>
    <name evidence="15" type="primary">cysK</name>
    <name evidence="15" type="ORF">FFV09_20670</name>
</gene>
<dbReference type="InterPro" id="IPR005859">
    <property type="entry name" value="CysK"/>
</dbReference>
<dbReference type="GO" id="GO:0004124">
    <property type="term" value="F:cysteine synthase activity"/>
    <property type="evidence" value="ECO:0007669"/>
    <property type="project" value="UniProtKB-UniRule"/>
</dbReference>
<dbReference type="InterPro" id="IPR036052">
    <property type="entry name" value="TrpB-like_PALP_sf"/>
</dbReference>
<dbReference type="Proteomes" id="UP000316968">
    <property type="component" value="Chromosome"/>
</dbReference>
<evidence type="ECO:0000256" key="7">
    <source>
        <dbReference type="ARBA" id="ARBA00022898"/>
    </source>
</evidence>
<keyword evidence="6 12" id="KW-0808">Transferase</keyword>
<evidence type="ECO:0000256" key="10">
    <source>
        <dbReference type="PIRSR" id="PIRSR605856-50"/>
    </source>
</evidence>
<dbReference type="Pfam" id="PF00291">
    <property type="entry name" value="PALP"/>
    <property type="match status" value="1"/>
</dbReference>
<feature type="binding site" evidence="10">
    <location>
        <position position="96"/>
    </location>
    <ligand>
        <name>pyridoxal 5'-phosphate</name>
        <dbReference type="ChEBI" id="CHEBI:597326"/>
    </ligand>
</feature>
<dbReference type="EMBL" id="CP041217">
    <property type="protein sequence ID" value="QDH23053.1"/>
    <property type="molecule type" value="Genomic_DNA"/>
</dbReference>
<evidence type="ECO:0000256" key="8">
    <source>
        <dbReference type="ARBA" id="ARBA00023192"/>
    </source>
</evidence>
<dbReference type="InterPro" id="IPR001216">
    <property type="entry name" value="P-phosphate_BS"/>
</dbReference>
<evidence type="ECO:0000256" key="11">
    <source>
        <dbReference type="PIRSR" id="PIRSR605856-51"/>
    </source>
</evidence>
<evidence type="ECO:0000256" key="3">
    <source>
        <dbReference type="ARBA" id="ARBA00007103"/>
    </source>
</evidence>
<reference evidence="15 16" key="1">
    <citation type="submission" date="2019-06" db="EMBL/GenBank/DDBJ databases">
        <title>Saccharibacillus brassicae sp. nov., an endophytic bacterium isolated from Chinese cabbage seeds (Brassica pekinensis).</title>
        <authorList>
            <person name="Jiang L."/>
            <person name="Lee J."/>
            <person name="Kim S.W."/>
        </authorList>
    </citation>
    <scope>NUCLEOTIDE SEQUENCE [LARGE SCALE GENOMIC DNA]</scope>
    <source>
        <strain evidence="16">KCTC 43072 / ATSA2</strain>
    </source>
</reference>
<accession>A0A4Y6UZ91</accession>
<evidence type="ECO:0000256" key="13">
    <source>
        <dbReference type="SAM" id="MobiDB-lite"/>
    </source>
</evidence>
<dbReference type="FunFam" id="3.40.50.1100:FF:000006">
    <property type="entry name" value="Cysteine synthase"/>
    <property type="match status" value="1"/>
</dbReference>
<dbReference type="UniPathway" id="UPA00136">
    <property type="reaction ID" value="UER00200"/>
</dbReference>
<dbReference type="NCBIfam" id="TIGR01139">
    <property type="entry name" value="cysK"/>
    <property type="match status" value="1"/>
</dbReference>
<dbReference type="RefSeq" id="WP_141449590.1">
    <property type="nucleotide sequence ID" value="NZ_CP041217.1"/>
</dbReference>
<sequence length="327" mass="34209">MTHPFEVQNSGTRGRIGPGSAHPRVVDSIVDLIGRTPLVRLGRTAPANAADIYVKLEYFNPSGSVKDRAARGLIEAAEQAGRLGPGSTLIEPTSGNTGIGLAMIAAARGYRVILIMPDNMSRERINLLKAYGAEVVLTPSAERMPGAIAKALELQRSIPGSYIPQQFENPANPNAHRGTTALEILEQTEGVLDAFVATAGTGGTITGTGETLRAALPDLHIAVVEPEGSPVLSGGVPGPHKLVGTSPGFVPAILNTGVYDEIIRIQDDEALGTMRDLARLEGMLLGPSSGASVHAAMRIAMRLGPGKKVVCIAPDTGERYLSMGLFD</sequence>
<dbReference type="InterPro" id="IPR005856">
    <property type="entry name" value="Cys_synth"/>
</dbReference>
<feature type="region of interest" description="Disordered" evidence="13">
    <location>
        <begin position="1"/>
        <end position="21"/>
    </location>
</feature>
<keyword evidence="7 10" id="KW-0663">Pyridoxal phosphate</keyword>
<dbReference type="AlphaFoldDB" id="A0A4Y6UZ91"/>
<protein>
    <recommendedName>
        <fullName evidence="4 12">Cysteine synthase</fullName>
        <ecNumber evidence="4 12">2.5.1.47</ecNumber>
    </recommendedName>
</protein>
<evidence type="ECO:0000256" key="1">
    <source>
        <dbReference type="ARBA" id="ARBA00001933"/>
    </source>
</evidence>
<dbReference type="EC" id="2.5.1.47" evidence="4 12"/>
<dbReference type="PANTHER" id="PTHR10314">
    <property type="entry name" value="CYSTATHIONINE BETA-SYNTHASE"/>
    <property type="match status" value="1"/>
</dbReference>
<proteinExistence type="inferred from homology"/>
<evidence type="ECO:0000313" key="15">
    <source>
        <dbReference type="EMBL" id="QDH23053.1"/>
    </source>
</evidence>
<evidence type="ECO:0000259" key="14">
    <source>
        <dbReference type="Pfam" id="PF00291"/>
    </source>
</evidence>
<name>A0A4Y6UZ91_SACBS</name>
<dbReference type="Gene3D" id="3.40.50.1100">
    <property type="match status" value="2"/>
</dbReference>
<organism evidence="15 16">
    <name type="scientific">Saccharibacillus brassicae</name>
    <dbReference type="NCBI Taxonomy" id="2583377"/>
    <lineage>
        <taxon>Bacteria</taxon>
        <taxon>Bacillati</taxon>
        <taxon>Bacillota</taxon>
        <taxon>Bacilli</taxon>
        <taxon>Bacillales</taxon>
        <taxon>Paenibacillaceae</taxon>
        <taxon>Saccharibacillus</taxon>
    </lineage>
</organism>
<evidence type="ECO:0000313" key="16">
    <source>
        <dbReference type="Proteomes" id="UP000316968"/>
    </source>
</evidence>
<dbReference type="SUPFAM" id="SSF53686">
    <property type="entry name" value="Tryptophan synthase beta subunit-like PLP-dependent enzymes"/>
    <property type="match status" value="1"/>
</dbReference>
<feature type="binding site" evidence="10">
    <location>
        <position position="288"/>
    </location>
    <ligand>
        <name>pyridoxal 5'-phosphate</name>
        <dbReference type="ChEBI" id="CHEBI:597326"/>
    </ligand>
</feature>
<keyword evidence="16" id="KW-1185">Reference proteome</keyword>
<dbReference type="PROSITE" id="PS00901">
    <property type="entry name" value="CYS_SYNTHASE"/>
    <property type="match status" value="1"/>
</dbReference>
<keyword evidence="8 12" id="KW-0198">Cysteine biosynthesis</keyword>
<comment type="catalytic activity">
    <reaction evidence="9 12">
        <text>O-acetyl-L-serine + hydrogen sulfide = L-cysteine + acetate</text>
        <dbReference type="Rhea" id="RHEA:14829"/>
        <dbReference type="ChEBI" id="CHEBI:29919"/>
        <dbReference type="ChEBI" id="CHEBI:30089"/>
        <dbReference type="ChEBI" id="CHEBI:35235"/>
        <dbReference type="ChEBI" id="CHEBI:58340"/>
        <dbReference type="EC" id="2.5.1.47"/>
    </reaction>
</comment>
<evidence type="ECO:0000256" key="6">
    <source>
        <dbReference type="ARBA" id="ARBA00022679"/>
    </source>
</evidence>
<feature type="modified residue" description="N6-(pyridoxal phosphate)lysine" evidence="11">
    <location>
        <position position="66"/>
    </location>
</feature>
<comment type="pathway">
    <text evidence="2">Amino-acid biosynthesis; L-cysteine biosynthesis; L-cysteine from L-serine: step 2/2.</text>
</comment>
<dbReference type="KEGG" id="saca:FFV09_20670"/>
<keyword evidence="5 12" id="KW-0028">Amino-acid biosynthesis</keyword>